<dbReference type="EMBL" id="QGNW01001107">
    <property type="protein sequence ID" value="RVW55753.1"/>
    <property type="molecule type" value="Genomic_DNA"/>
</dbReference>
<comment type="caution">
    <text evidence="1">The sequence shown here is derived from an EMBL/GenBank/DDBJ whole genome shotgun (WGS) entry which is preliminary data.</text>
</comment>
<reference evidence="1 2" key="1">
    <citation type="journal article" date="2018" name="PLoS Genet.">
        <title>Population sequencing reveals clonal diversity and ancestral inbreeding in the grapevine cultivar Chardonnay.</title>
        <authorList>
            <person name="Roach M.J."/>
            <person name="Johnson D.L."/>
            <person name="Bohlmann J."/>
            <person name="van Vuuren H.J."/>
            <person name="Jones S.J."/>
            <person name="Pretorius I.S."/>
            <person name="Schmidt S.A."/>
            <person name="Borneman A.R."/>
        </authorList>
    </citation>
    <scope>NUCLEOTIDE SEQUENCE [LARGE SCALE GENOMIC DNA]</scope>
    <source>
        <strain evidence="2">cv. Chardonnay</strain>
        <tissue evidence="1">Leaf</tissue>
    </source>
</reference>
<organism evidence="1 2">
    <name type="scientific">Vitis vinifera</name>
    <name type="common">Grape</name>
    <dbReference type="NCBI Taxonomy" id="29760"/>
    <lineage>
        <taxon>Eukaryota</taxon>
        <taxon>Viridiplantae</taxon>
        <taxon>Streptophyta</taxon>
        <taxon>Embryophyta</taxon>
        <taxon>Tracheophyta</taxon>
        <taxon>Spermatophyta</taxon>
        <taxon>Magnoliopsida</taxon>
        <taxon>eudicotyledons</taxon>
        <taxon>Gunneridae</taxon>
        <taxon>Pentapetalae</taxon>
        <taxon>rosids</taxon>
        <taxon>Vitales</taxon>
        <taxon>Vitaceae</taxon>
        <taxon>Viteae</taxon>
        <taxon>Vitis</taxon>
    </lineage>
</organism>
<evidence type="ECO:0000313" key="1">
    <source>
        <dbReference type="EMBL" id="RVW55753.1"/>
    </source>
</evidence>
<gene>
    <name evidence="1" type="ORF">CK203_075750</name>
</gene>
<dbReference type="AlphaFoldDB" id="A0A438F716"/>
<name>A0A438F716_VITVI</name>
<proteinExistence type="predicted"/>
<protein>
    <submittedName>
        <fullName evidence="1">Uncharacterized protein</fullName>
    </submittedName>
</protein>
<accession>A0A438F716</accession>
<dbReference type="Proteomes" id="UP000288805">
    <property type="component" value="Unassembled WGS sequence"/>
</dbReference>
<evidence type="ECO:0000313" key="2">
    <source>
        <dbReference type="Proteomes" id="UP000288805"/>
    </source>
</evidence>
<sequence>MCTDSRFPGCYGLGLNWWQSSYGGPRALHFLRMLRFALSTSLSPPNQQLQNDAVFYSHPKTHGADRSLSGYSRIESVLFNGERGC</sequence>